<dbReference type="KEGG" id="spad:DVK44_10655"/>
<evidence type="ECO:0000259" key="1">
    <source>
        <dbReference type="Pfam" id="PF04069"/>
    </source>
</evidence>
<gene>
    <name evidence="2" type="ORF">DVK44_10655</name>
</gene>
<proteinExistence type="predicted"/>
<keyword evidence="3" id="KW-1185">Reference proteome</keyword>
<dbReference type="AlphaFoldDB" id="A0A345HN15"/>
<dbReference type="EMBL" id="CP031194">
    <property type="protein sequence ID" value="AXG78089.1"/>
    <property type="molecule type" value="Genomic_DNA"/>
</dbReference>
<name>A0A345HN15_9ACTN</name>
<dbReference type="CDD" id="cd13611">
    <property type="entry name" value="PBP2_YehZ"/>
    <property type="match status" value="1"/>
</dbReference>
<dbReference type="Gene3D" id="3.40.190.10">
    <property type="entry name" value="Periplasmic binding protein-like II"/>
    <property type="match status" value="1"/>
</dbReference>
<dbReference type="Gene3D" id="3.40.190.120">
    <property type="entry name" value="Osmoprotection protein (prox), domain 2"/>
    <property type="match status" value="1"/>
</dbReference>
<dbReference type="Proteomes" id="UP000253868">
    <property type="component" value="Chromosome"/>
</dbReference>
<evidence type="ECO:0000313" key="2">
    <source>
        <dbReference type="EMBL" id="AXG78089.1"/>
    </source>
</evidence>
<dbReference type="SUPFAM" id="SSF53850">
    <property type="entry name" value="Periplasmic binding protein-like II"/>
    <property type="match status" value="1"/>
</dbReference>
<protein>
    <submittedName>
        <fullName evidence="2">Glycine/betaine ABC transporter substrate-binding protein</fullName>
    </submittedName>
</protein>
<dbReference type="GO" id="GO:0022857">
    <property type="term" value="F:transmembrane transporter activity"/>
    <property type="evidence" value="ECO:0007669"/>
    <property type="project" value="InterPro"/>
</dbReference>
<sequence length="335" mass="36030">MRSCRTTSRTALTTRTALATLTVLAGLAGLAGCGLKSGSPMVDNVEPGRLGAGKPLKGASLTVTSKNFSENIILGEMIGLIFKAAGAEVLDRTNLPGSISAREAIVKGDADAMYEYTGTAWITYLGHEKPIQNSQKQWAAVRNADRAHGVVWLPQSTLNNTYSLGINQANNKKYKLRTLSDAAALARKNPSAVSVCVENEFASRDDGLTGMQKAYDMPLSASQIKKMDAGIVYTQVAKGACLLGEVFTTDGRIQALHLDILADDRHFFPLYNAAPVIHAATFKKHPQIAKLLDPLSKRLNTKVAQELNAQVDVAGEDPHNVAKQWLIKEGFIKKG</sequence>
<feature type="domain" description="ABC-type glycine betaine transport system substrate-binding" evidence="1">
    <location>
        <begin position="60"/>
        <end position="327"/>
    </location>
</feature>
<organism evidence="2 3">
    <name type="scientific">Streptomyces paludis</name>
    <dbReference type="NCBI Taxonomy" id="2282738"/>
    <lineage>
        <taxon>Bacteria</taxon>
        <taxon>Bacillati</taxon>
        <taxon>Actinomycetota</taxon>
        <taxon>Actinomycetes</taxon>
        <taxon>Kitasatosporales</taxon>
        <taxon>Streptomycetaceae</taxon>
        <taxon>Streptomyces</taxon>
    </lineage>
</organism>
<dbReference type="InterPro" id="IPR007210">
    <property type="entry name" value="ABC_Gly_betaine_transp_sub-bd"/>
</dbReference>
<accession>A0A345HN15</accession>
<dbReference type="OrthoDB" id="9781705at2"/>
<reference evidence="3" key="1">
    <citation type="submission" date="2018-07" db="EMBL/GenBank/DDBJ databases">
        <authorList>
            <person name="Zhao J."/>
        </authorList>
    </citation>
    <scope>NUCLEOTIDE SEQUENCE [LARGE SCALE GENOMIC DNA]</scope>
    <source>
        <strain evidence="3">GSSD-12</strain>
    </source>
</reference>
<evidence type="ECO:0000313" key="3">
    <source>
        <dbReference type="Proteomes" id="UP000253868"/>
    </source>
</evidence>
<dbReference type="PROSITE" id="PS51257">
    <property type="entry name" value="PROKAR_LIPOPROTEIN"/>
    <property type="match status" value="1"/>
</dbReference>
<dbReference type="GO" id="GO:0043190">
    <property type="term" value="C:ATP-binding cassette (ABC) transporter complex"/>
    <property type="evidence" value="ECO:0007669"/>
    <property type="project" value="InterPro"/>
</dbReference>
<dbReference type="Pfam" id="PF04069">
    <property type="entry name" value="OpuAC"/>
    <property type="match status" value="1"/>
</dbReference>